<dbReference type="InterPro" id="IPR036869">
    <property type="entry name" value="J_dom_sf"/>
</dbReference>
<feature type="domain" description="J" evidence="2">
    <location>
        <begin position="42"/>
        <end position="111"/>
    </location>
</feature>
<dbReference type="HOGENOM" id="CLU_991896_0_0_1"/>
<dbReference type="SUPFAM" id="SSF52833">
    <property type="entry name" value="Thioredoxin-like"/>
    <property type="match status" value="1"/>
</dbReference>
<dbReference type="PaxDb" id="2903-EOD35987"/>
<evidence type="ECO:0000313" key="4">
    <source>
        <dbReference type="Proteomes" id="UP000013827"/>
    </source>
</evidence>
<dbReference type="PROSITE" id="PS50076">
    <property type="entry name" value="DNAJ_2"/>
    <property type="match status" value="1"/>
</dbReference>
<dbReference type="GO" id="GO:0016671">
    <property type="term" value="F:oxidoreductase activity, acting on a sulfur group of donors, disulfide as acceptor"/>
    <property type="evidence" value="ECO:0007669"/>
    <property type="project" value="TreeGrafter"/>
</dbReference>
<reference evidence="3" key="2">
    <citation type="submission" date="2024-10" db="UniProtKB">
        <authorList>
            <consortium name="EnsemblProtists"/>
        </authorList>
    </citation>
    <scope>IDENTIFICATION</scope>
</reference>
<dbReference type="KEGG" id="ehx:EMIHUDRAFT_252473"/>
<accession>A0A0D3KJQ2</accession>
<dbReference type="SUPFAM" id="SSF46565">
    <property type="entry name" value="Chaperone J-domain"/>
    <property type="match status" value="1"/>
</dbReference>
<dbReference type="Pfam" id="PF00226">
    <property type="entry name" value="DnaJ"/>
    <property type="match status" value="1"/>
</dbReference>
<dbReference type="GO" id="GO:0051787">
    <property type="term" value="F:misfolded protein binding"/>
    <property type="evidence" value="ECO:0007669"/>
    <property type="project" value="TreeGrafter"/>
</dbReference>
<dbReference type="Gene3D" id="1.10.287.110">
    <property type="entry name" value="DnaJ domain"/>
    <property type="match status" value="1"/>
</dbReference>
<evidence type="ECO:0000259" key="2">
    <source>
        <dbReference type="PROSITE" id="PS50076"/>
    </source>
</evidence>
<dbReference type="GeneID" id="17281260"/>
<dbReference type="GO" id="GO:0036498">
    <property type="term" value="P:IRE1-mediated unfolded protein response"/>
    <property type="evidence" value="ECO:0007669"/>
    <property type="project" value="TreeGrafter"/>
</dbReference>
<feature type="chain" id="PRO_5044221445" description="J domain-containing protein" evidence="1">
    <location>
        <begin position="40"/>
        <end position="281"/>
    </location>
</feature>
<evidence type="ECO:0000313" key="3">
    <source>
        <dbReference type="EnsemblProtists" id="EOD35987"/>
    </source>
</evidence>
<reference evidence="4" key="1">
    <citation type="journal article" date="2013" name="Nature">
        <title>Pan genome of the phytoplankton Emiliania underpins its global distribution.</title>
        <authorList>
            <person name="Read B.A."/>
            <person name="Kegel J."/>
            <person name="Klute M.J."/>
            <person name="Kuo A."/>
            <person name="Lefebvre S.C."/>
            <person name="Maumus F."/>
            <person name="Mayer C."/>
            <person name="Miller J."/>
            <person name="Monier A."/>
            <person name="Salamov A."/>
            <person name="Young J."/>
            <person name="Aguilar M."/>
            <person name="Claverie J.M."/>
            <person name="Frickenhaus S."/>
            <person name="Gonzalez K."/>
            <person name="Herman E.K."/>
            <person name="Lin Y.C."/>
            <person name="Napier J."/>
            <person name="Ogata H."/>
            <person name="Sarno A.F."/>
            <person name="Shmutz J."/>
            <person name="Schroeder D."/>
            <person name="de Vargas C."/>
            <person name="Verret F."/>
            <person name="von Dassow P."/>
            <person name="Valentin K."/>
            <person name="Van de Peer Y."/>
            <person name="Wheeler G."/>
            <person name="Dacks J.B."/>
            <person name="Delwiche C.F."/>
            <person name="Dyhrman S.T."/>
            <person name="Glockner G."/>
            <person name="John U."/>
            <person name="Richards T."/>
            <person name="Worden A.Z."/>
            <person name="Zhang X."/>
            <person name="Grigoriev I.V."/>
            <person name="Allen A.E."/>
            <person name="Bidle K."/>
            <person name="Borodovsky M."/>
            <person name="Bowler C."/>
            <person name="Brownlee C."/>
            <person name="Cock J.M."/>
            <person name="Elias M."/>
            <person name="Gladyshev V.N."/>
            <person name="Groth M."/>
            <person name="Guda C."/>
            <person name="Hadaegh A."/>
            <person name="Iglesias-Rodriguez M.D."/>
            <person name="Jenkins J."/>
            <person name="Jones B.M."/>
            <person name="Lawson T."/>
            <person name="Leese F."/>
            <person name="Lindquist E."/>
            <person name="Lobanov A."/>
            <person name="Lomsadze A."/>
            <person name="Malik S.B."/>
            <person name="Marsh M.E."/>
            <person name="Mackinder L."/>
            <person name="Mock T."/>
            <person name="Mueller-Roeber B."/>
            <person name="Pagarete A."/>
            <person name="Parker M."/>
            <person name="Probert I."/>
            <person name="Quesneville H."/>
            <person name="Raines C."/>
            <person name="Rensing S.A."/>
            <person name="Riano-Pachon D.M."/>
            <person name="Richier S."/>
            <person name="Rokitta S."/>
            <person name="Shiraiwa Y."/>
            <person name="Soanes D.M."/>
            <person name="van der Giezen M."/>
            <person name="Wahlund T.M."/>
            <person name="Williams B."/>
            <person name="Wilson W."/>
            <person name="Wolfe G."/>
            <person name="Wurch L.L."/>
        </authorList>
    </citation>
    <scope>NUCLEOTIDE SEQUENCE</scope>
</reference>
<dbReference type="AlphaFoldDB" id="A0A0D3KJQ2"/>
<dbReference type="InterPro" id="IPR052460">
    <property type="entry name" value="ER_disulfide_reductase"/>
</dbReference>
<sequence length="281" mass="30386">MAALCGRPREKKKKARAMEARLALLVCCCCLHLSCGSSAGDDFYSLLGVSHDVDDKGLKKAYRALALKNHPDKATGSDEEKAEAKAKFVRAGRAYEVLSSKEMRDVYDAVGEEGLERDPHELFAAAFGQGFRVPLIEQLAEELAGLVTLAAVDAEAHPSLAQELGVQRSPTLRRFCAGPQCDSAAAERWPKGDEFCASEPSLRRLSAWALAPVREEPVHSVRLSRASQLPAFWDGKQGLASDVPKSVQKGCKVDKPCSKGAAFPLSDTDAGARYAYHIKAK</sequence>
<dbReference type="Gene3D" id="3.40.30.10">
    <property type="entry name" value="Glutaredoxin"/>
    <property type="match status" value="1"/>
</dbReference>
<dbReference type="EnsemblProtists" id="EOD35987">
    <property type="protein sequence ID" value="EOD35987"/>
    <property type="gene ID" value="EMIHUDRAFT_252473"/>
</dbReference>
<protein>
    <recommendedName>
        <fullName evidence="2">J domain-containing protein</fullName>
    </recommendedName>
</protein>
<dbReference type="InterPro" id="IPR036249">
    <property type="entry name" value="Thioredoxin-like_sf"/>
</dbReference>
<dbReference type="PRINTS" id="PR00625">
    <property type="entry name" value="JDOMAIN"/>
</dbReference>
<dbReference type="GO" id="GO:0015035">
    <property type="term" value="F:protein-disulfide reductase activity"/>
    <property type="evidence" value="ECO:0007669"/>
    <property type="project" value="TreeGrafter"/>
</dbReference>
<dbReference type="RefSeq" id="XP_005788416.1">
    <property type="nucleotide sequence ID" value="XM_005788359.1"/>
</dbReference>
<keyword evidence="4" id="KW-1185">Reference proteome</keyword>
<keyword evidence="1" id="KW-0732">Signal</keyword>
<evidence type="ECO:0000256" key="1">
    <source>
        <dbReference type="SAM" id="SignalP"/>
    </source>
</evidence>
<dbReference type="InterPro" id="IPR001623">
    <property type="entry name" value="DnaJ_domain"/>
</dbReference>
<dbReference type="STRING" id="2903.R1DM18"/>
<dbReference type="CDD" id="cd06257">
    <property type="entry name" value="DnaJ"/>
    <property type="match status" value="1"/>
</dbReference>
<dbReference type="PANTHER" id="PTHR44340">
    <property type="entry name" value="DNAJ HOMOLOG SUBFAMILY C MEMBER 10"/>
    <property type="match status" value="1"/>
</dbReference>
<organism evidence="3 4">
    <name type="scientific">Emiliania huxleyi (strain CCMP1516)</name>
    <dbReference type="NCBI Taxonomy" id="280463"/>
    <lineage>
        <taxon>Eukaryota</taxon>
        <taxon>Haptista</taxon>
        <taxon>Haptophyta</taxon>
        <taxon>Prymnesiophyceae</taxon>
        <taxon>Isochrysidales</taxon>
        <taxon>Noelaerhabdaceae</taxon>
        <taxon>Emiliania</taxon>
    </lineage>
</organism>
<name>A0A0D3KJQ2_EMIH1</name>
<dbReference type="eggNOG" id="KOG0713">
    <property type="taxonomic scope" value="Eukaryota"/>
</dbReference>
<dbReference type="Proteomes" id="UP000013827">
    <property type="component" value="Unassembled WGS sequence"/>
</dbReference>
<dbReference type="PANTHER" id="PTHR44340:SF1">
    <property type="entry name" value="DNAJ HOMOLOG SUBFAMILY C MEMBER 10"/>
    <property type="match status" value="1"/>
</dbReference>
<dbReference type="GO" id="GO:0005788">
    <property type="term" value="C:endoplasmic reticulum lumen"/>
    <property type="evidence" value="ECO:0007669"/>
    <property type="project" value="TreeGrafter"/>
</dbReference>
<feature type="signal peptide" evidence="1">
    <location>
        <begin position="1"/>
        <end position="39"/>
    </location>
</feature>
<dbReference type="SMART" id="SM00271">
    <property type="entry name" value="DnaJ"/>
    <property type="match status" value="1"/>
</dbReference>
<proteinExistence type="predicted"/>